<sequence>MSVGDVLVHLGRGARRIGTDAVAGRWRPLPRRKLAYTLVTGMAPEDRRNAERDLLDLYRRALAAGGGPDLDRDDLWERYRQGALYPYVAALTTAGLGGMQAEDVAMRGLEHALAALEDLDTVAALRRSL</sequence>
<dbReference type="PATRIC" id="fig|1800.3.peg.299"/>
<name>A0A0J6WN28_MYCCU</name>
<evidence type="ECO:0000313" key="1">
    <source>
        <dbReference type="EMBL" id="KMO84790.1"/>
    </source>
</evidence>
<organism evidence="1 2">
    <name type="scientific">Mycolicibacterium chubuense</name>
    <name type="common">Mycobacterium chubuense</name>
    <dbReference type="NCBI Taxonomy" id="1800"/>
    <lineage>
        <taxon>Bacteria</taxon>
        <taxon>Bacillati</taxon>
        <taxon>Actinomycetota</taxon>
        <taxon>Actinomycetes</taxon>
        <taxon>Mycobacteriales</taxon>
        <taxon>Mycobacteriaceae</taxon>
        <taxon>Mycolicibacterium</taxon>
    </lineage>
</organism>
<proteinExistence type="predicted"/>
<dbReference type="AlphaFoldDB" id="A0A0J6WN28"/>
<dbReference type="EMBL" id="JYNX01000010">
    <property type="protein sequence ID" value="KMO84790.1"/>
    <property type="molecule type" value="Genomic_DNA"/>
</dbReference>
<accession>A0A0J6WN28</accession>
<evidence type="ECO:0000313" key="2">
    <source>
        <dbReference type="Proteomes" id="UP000036176"/>
    </source>
</evidence>
<keyword evidence="2" id="KW-1185">Reference proteome</keyword>
<comment type="caution">
    <text evidence="1">The sequence shown here is derived from an EMBL/GenBank/DDBJ whole genome shotgun (WGS) entry which is preliminary data.</text>
</comment>
<protein>
    <submittedName>
        <fullName evidence="1">Uncharacterized protein</fullName>
    </submittedName>
</protein>
<dbReference type="Proteomes" id="UP000036176">
    <property type="component" value="Unassembled WGS sequence"/>
</dbReference>
<gene>
    <name evidence="1" type="ORF">MCHUDSM44219_00294</name>
</gene>
<reference evidence="1 2" key="1">
    <citation type="journal article" date="2015" name="Genome Biol. Evol.">
        <title>Characterization of Three Mycobacterium spp. with Potential Use in Bioremediation by Genome Sequencing and Comparative Genomics.</title>
        <authorList>
            <person name="Das S."/>
            <person name="Pettersson B.M."/>
            <person name="Behra P.R."/>
            <person name="Ramesh M."/>
            <person name="Dasgupta S."/>
            <person name="Bhattacharya A."/>
            <person name="Kirsebom L.A."/>
        </authorList>
    </citation>
    <scope>NUCLEOTIDE SEQUENCE [LARGE SCALE GENOMIC DNA]</scope>
    <source>
        <strain evidence="1 2">DSM 44219</strain>
    </source>
</reference>